<name>A0A9P4Q6E6_9PEZI</name>
<dbReference type="EMBL" id="MU003814">
    <property type="protein sequence ID" value="KAF2719201.1"/>
    <property type="molecule type" value="Genomic_DNA"/>
</dbReference>
<evidence type="ECO:0000313" key="2">
    <source>
        <dbReference type="Proteomes" id="UP000799441"/>
    </source>
</evidence>
<keyword evidence="2" id="KW-1185">Reference proteome</keyword>
<protein>
    <submittedName>
        <fullName evidence="1">Uncharacterized protein</fullName>
    </submittedName>
</protein>
<dbReference type="Proteomes" id="UP000799441">
    <property type="component" value="Unassembled WGS sequence"/>
</dbReference>
<accession>A0A9P4Q6E6</accession>
<evidence type="ECO:0000313" key="1">
    <source>
        <dbReference type="EMBL" id="KAF2719201.1"/>
    </source>
</evidence>
<sequence length="241" mass="26521">MKSAKARARWTLQSGSSMVAVAATVRGTGNAPVLVTAPVCLMPQRPLPQRPLVLELVMMMLLPCSRVQAREVVTARGDRDRMVGLVRRTEAEDAALEDPAVRFIVLCDTRFQASRVSSQPVVVGIRFLCFGVCVCVCVCPSSVSPNLFWRSPGAEAPDVRRVLDNVWVLGWYVEGDVVSPPLYEEGERLARPEAAARRRCLYRQDSVSGCAVVGATAQARFKGGWYWQRDQPDTQVADSIQ</sequence>
<organism evidence="1 2">
    <name type="scientific">Polychaeton citri CBS 116435</name>
    <dbReference type="NCBI Taxonomy" id="1314669"/>
    <lineage>
        <taxon>Eukaryota</taxon>
        <taxon>Fungi</taxon>
        <taxon>Dikarya</taxon>
        <taxon>Ascomycota</taxon>
        <taxon>Pezizomycotina</taxon>
        <taxon>Dothideomycetes</taxon>
        <taxon>Dothideomycetidae</taxon>
        <taxon>Capnodiales</taxon>
        <taxon>Capnodiaceae</taxon>
        <taxon>Polychaeton</taxon>
    </lineage>
</organism>
<comment type="caution">
    <text evidence="1">The sequence shown here is derived from an EMBL/GenBank/DDBJ whole genome shotgun (WGS) entry which is preliminary data.</text>
</comment>
<reference evidence="1" key="1">
    <citation type="journal article" date="2020" name="Stud. Mycol.">
        <title>101 Dothideomycetes genomes: a test case for predicting lifestyles and emergence of pathogens.</title>
        <authorList>
            <person name="Haridas S."/>
            <person name="Albert R."/>
            <person name="Binder M."/>
            <person name="Bloem J."/>
            <person name="Labutti K."/>
            <person name="Salamov A."/>
            <person name="Andreopoulos B."/>
            <person name="Baker S."/>
            <person name="Barry K."/>
            <person name="Bills G."/>
            <person name="Bluhm B."/>
            <person name="Cannon C."/>
            <person name="Castanera R."/>
            <person name="Culley D."/>
            <person name="Daum C."/>
            <person name="Ezra D."/>
            <person name="Gonzalez J."/>
            <person name="Henrissat B."/>
            <person name="Kuo A."/>
            <person name="Liang C."/>
            <person name="Lipzen A."/>
            <person name="Lutzoni F."/>
            <person name="Magnuson J."/>
            <person name="Mondo S."/>
            <person name="Nolan M."/>
            <person name="Ohm R."/>
            <person name="Pangilinan J."/>
            <person name="Park H.-J."/>
            <person name="Ramirez L."/>
            <person name="Alfaro M."/>
            <person name="Sun H."/>
            <person name="Tritt A."/>
            <person name="Yoshinaga Y."/>
            <person name="Zwiers L.-H."/>
            <person name="Turgeon B."/>
            <person name="Goodwin S."/>
            <person name="Spatafora J."/>
            <person name="Crous P."/>
            <person name="Grigoriev I."/>
        </authorList>
    </citation>
    <scope>NUCLEOTIDE SEQUENCE</scope>
    <source>
        <strain evidence="1">CBS 116435</strain>
    </source>
</reference>
<gene>
    <name evidence="1" type="ORF">K431DRAFT_119501</name>
</gene>
<dbReference type="AlphaFoldDB" id="A0A9P4Q6E6"/>
<proteinExistence type="predicted"/>